<dbReference type="InterPro" id="IPR000836">
    <property type="entry name" value="PRTase_dom"/>
</dbReference>
<dbReference type="GO" id="GO:0016757">
    <property type="term" value="F:glycosyltransferase activity"/>
    <property type="evidence" value="ECO:0007669"/>
    <property type="project" value="UniProtKB-KW"/>
</dbReference>
<dbReference type="PANTHER" id="PTHR47505">
    <property type="entry name" value="DNA UTILIZATION PROTEIN YHGH"/>
    <property type="match status" value="1"/>
</dbReference>
<evidence type="ECO:0000313" key="2">
    <source>
        <dbReference type="EMBL" id="PTA67497.1"/>
    </source>
</evidence>
<dbReference type="OrthoDB" id="9779910at2"/>
<dbReference type="Gene3D" id="3.40.50.2020">
    <property type="match status" value="1"/>
</dbReference>
<comment type="similarity">
    <text evidence="1">Belongs to the ComF/GntX family.</text>
</comment>
<keyword evidence="2" id="KW-0808">Transferase</keyword>
<proteinExistence type="inferred from homology"/>
<dbReference type="EMBL" id="PYSV01000012">
    <property type="protein sequence ID" value="PTA67497.1"/>
    <property type="molecule type" value="Genomic_DNA"/>
</dbReference>
<reference evidence="2 3" key="1">
    <citation type="submission" date="2018-03" db="EMBL/GenBank/DDBJ databases">
        <title>Draft genome of Deinococcus sp. OD32.</title>
        <authorList>
            <person name="Wang X.-P."/>
            <person name="Du Z.-J."/>
        </authorList>
    </citation>
    <scope>NUCLEOTIDE SEQUENCE [LARGE SCALE GENOMIC DNA]</scope>
    <source>
        <strain evidence="2 3">OD32</strain>
    </source>
</reference>
<dbReference type="SUPFAM" id="SSF53271">
    <property type="entry name" value="PRTase-like"/>
    <property type="match status" value="1"/>
</dbReference>
<dbReference type="PANTHER" id="PTHR47505:SF1">
    <property type="entry name" value="DNA UTILIZATION PROTEIN YHGH"/>
    <property type="match status" value="1"/>
</dbReference>
<name>A0A2T3W6I9_9DEIO</name>
<comment type="caution">
    <text evidence="2">The sequence shown here is derived from an EMBL/GenBank/DDBJ whole genome shotgun (WGS) entry which is preliminary data.</text>
</comment>
<sequence>MAGLARALLPRPCPGCGAQLGAQAGLCSDCRAALRPQVWAHSPLRPHPAPHLLTLGPYAGVRRRAVRALKFGGARDLAPVLGAALAAGVPPGWEVAAVVPVPLHPARQRERGFNQAEALGRALAEQLGVPCVNALRRTHAGAQQARRRAAEREDLQGAFGRSAAPLPPGPVLLIDDVLTTGRTAWACQEALQAAGVSVVYVAVVAR</sequence>
<gene>
    <name evidence="2" type="ORF">C8263_13025</name>
</gene>
<protein>
    <submittedName>
        <fullName evidence="2">Amidophosphoribosyltransferase</fullName>
    </submittedName>
</protein>
<dbReference type="CDD" id="cd06223">
    <property type="entry name" value="PRTases_typeI"/>
    <property type="match status" value="1"/>
</dbReference>
<dbReference type="InterPro" id="IPR051910">
    <property type="entry name" value="ComF/GntX_DNA_util-trans"/>
</dbReference>
<dbReference type="InterPro" id="IPR029057">
    <property type="entry name" value="PRTase-like"/>
</dbReference>
<dbReference type="AlphaFoldDB" id="A0A2T3W6I9"/>
<accession>A0A2T3W6I9</accession>
<keyword evidence="2" id="KW-0328">Glycosyltransferase</keyword>
<evidence type="ECO:0000313" key="3">
    <source>
        <dbReference type="Proteomes" id="UP000240317"/>
    </source>
</evidence>
<dbReference type="Proteomes" id="UP000240317">
    <property type="component" value="Unassembled WGS sequence"/>
</dbReference>
<organism evidence="2 3">
    <name type="scientific">Deinococcus arcticus</name>
    <dbReference type="NCBI Taxonomy" id="2136176"/>
    <lineage>
        <taxon>Bacteria</taxon>
        <taxon>Thermotogati</taxon>
        <taxon>Deinococcota</taxon>
        <taxon>Deinococci</taxon>
        <taxon>Deinococcales</taxon>
        <taxon>Deinococcaceae</taxon>
        <taxon>Deinococcus</taxon>
    </lineage>
</organism>
<keyword evidence="3" id="KW-1185">Reference proteome</keyword>
<evidence type="ECO:0000256" key="1">
    <source>
        <dbReference type="ARBA" id="ARBA00008007"/>
    </source>
</evidence>